<dbReference type="EMBL" id="JAENJH010000001">
    <property type="protein sequence ID" value="MBK1782835.1"/>
    <property type="molecule type" value="Genomic_DNA"/>
</dbReference>
<evidence type="ECO:0000259" key="12">
    <source>
        <dbReference type="SMART" id="SM00387"/>
    </source>
</evidence>
<evidence type="ECO:0000256" key="2">
    <source>
        <dbReference type="ARBA" id="ARBA00001971"/>
    </source>
</evidence>
<dbReference type="InterPro" id="IPR050482">
    <property type="entry name" value="Sensor_HK_TwoCompSys"/>
</dbReference>
<dbReference type="GO" id="GO:0000155">
    <property type="term" value="F:phosphorelay sensor kinase activity"/>
    <property type="evidence" value="ECO:0007669"/>
    <property type="project" value="InterPro"/>
</dbReference>
<comment type="cofactor">
    <cofactor evidence="1">
        <name>Mg(2+)</name>
        <dbReference type="ChEBI" id="CHEBI:18420"/>
    </cofactor>
</comment>
<dbReference type="GO" id="GO:0070483">
    <property type="term" value="P:detection of hypoxia"/>
    <property type="evidence" value="ECO:0007669"/>
    <property type="project" value="UniProtKB-ARBA"/>
</dbReference>
<comment type="caution">
    <text evidence="13">The sequence shown here is derived from an EMBL/GenBank/DDBJ whole genome shotgun (WGS) entry which is preliminary data.</text>
</comment>
<dbReference type="GO" id="GO:0000287">
    <property type="term" value="F:magnesium ion binding"/>
    <property type="evidence" value="ECO:0007669"/>
    <property type="project" value="UniProtKB-ARBA"/>
</dbReference>
<dbReference type="Pfam" id="PF07730">
    <property type="entry name" value="HisKA_3"/>
    <property type="match status" value="1"/>
</dbReference>
<dbReference type="Proteomes" id="UP000635245">
    <property type="component" value="Unassembled WGS sequence"/>
</dbReference>
<dbReference type="FunFam" id="3.30.450.40:FF:000052">
    <property type="entry name" value="Oxygen sensor histidine kinase response regulator DevS/DosS"/>
    <property type="match status" value="1"/>
</dbReference>
<evidence type="ECO:0000256" key="7">
    <source>
        <dbReference type="ARBA" id="ARBA00022777"/>
    </source>
</evidence>
<proteinExistence type="predicted"/>
<dbReference type="GO" id="GO:0020037">
    <property type="term" value="F:heme binding"/>
    <property type="evidence" value="ECO:0007669"/>
    <property type="project" value="UniProtKB-ARBA"/>
</dbReference>
<dbReference type="Pfam" id="PF13185">
    <property type="entry name" value="GAF_2"/>
    <property type="match status" value="2"/>
</dbReference>
<dbReference type="Gene3D" id="3.30.450.40">
    <property type="match status" value="2"/>
</dbReference>
<dbReference type="InterPro" id="IPR003018">
    <property type="entry name" value="GAF"/>
</dbReference>
<evidence type="ECO:0000256" key="9">
    <source>
        <dbReference type="ARBA" id="ARBA00023004"/>
    </source>
</evidence>
<evidence type="ECO:0000256" key="3">
    <source>
        <dbReference type="ARBA" id="ARBA00022490"/>
    </source>
</evidence>
<keyword evidence="7" id="KW-0418">Kinase</keyword>
<dbReference type="PANTHER" id="PTHR24421:SF56">
    <property type="entry name" value="OXYGEN SENSOR HISTIDINE KINASE RESPONSE REGULATOR DOST"/>
    <property type="match status" value="1"/>
</dbReference>
<keyword evidence="5" id="KW-0808">Transferase</keyword>
<dbReference type="InterPro" id="IPR003594">
    <property type="entry name" value="HATPase_dom"/>
</dbReference>
<dbReference type="InterPro" id="IPR036890">
    <property type="entry name" value="HATPase_C_sf"/>
</dbReference>
<organism evidence="13 14">
    <name type="scientific">Prauserella cavernicola</name>
    <dbReference type="NCBI Taxonomy" id="2800127"/>
    <lineage>
        <taxon>Bacteria</taxon>
        <taxon>Bacillati</taxon>
        <taxon>Actinomycetota</taxon>
        <taxon>Actinomycetes</taxon>
        <taxon>Pseudonocardiales</taxon>
        <taxon>Pseudonocardiaceae</taxon>
        <taxon>Prauserella</taxon>
    </lineage>
</organism>
<comment type="cofactor">
    <cofactor evidence="2">
        <name>heme</name>
        <dbReference type="ChEBI" id="CHEBI:30413"/>
    </cofactor>
</comment>
<dbReference type="SUPFAM" id="SSF55781">
    <property type="entry name" value="GAF domain-like"/>
    <property type="match status" value="2"/>
</dbReference>
<dbReference type="RefSeq" id="WP_200313695.1">
    <property type="nucleotide sequence ID" value="NZ_JAENJH010000001.1"/>
</dbReference>
<dbReference type="GO" id="GO:0019826">
    <property type="term" value="F:oxygen sensor activity"/>
    <property type="evidence" value="ECO:0007669"/>
    <property type="project" value="UniProtKB-ARBA"/>
</dbReference>
<feature type="domain" description="GAF" evidence="11">
    <location>
        <begin position="61"/>
        <end position="208"/>
    </location>
</feature>
<dbReference type="GO" id="GO:0070025">
    <property type="term" value="F:carbon monoxide binding"/>
    <property type="evidence" value="ECO:0007669"/>
    <property type="project" value="UniProtKB-ARBA"/>
</dbReference>
<dbReference type="GO" id="GO:0005524">
    <property type="term" value="F:ATP binding"/>
    <property type="evidence" value="ECO:0007669"/>
    <property type="project" value="UniProtKB-ARBA"/>
</dbReference>
<keyword evidence="8" id="KW-0460">Magnesium</keyword>
<dbReference type="CDD" id="cd16917">
    <property type="entry name" value="HATPase_UhpB-NarQ-NarX-like"/>
    <property type="match status" value="1"/>
</dbReference>
<evidence type="ECO:0000313" key="14">
    <source>
        <dbReference type="Proteomes" id="UP000635245"/>
    </source>
</evidence>
<dbReference type="PANTHER" id="PTHR24421">
    <property type="entry name" value="NITRATE/NITRITE SENSOR PROTEIN NARX-RELATED"/>
    <property type="match status" value="1"/>
</dbReference>
<dbReference type="AlphaFoldDB" id="A0A934QMK4"/>
<dbReference type="GO" id="GO:0046983">
    <property type="term" value="F:protein dimerization activity"/>
    <property type="evidence" value="ECO:0007669"/>
    <property type="project" value="InterPro"/>
</dbReference>
<dbReference type="SMART" id="SM00387">
    <property type="entry name" value="HATPase_c"/>
    <property type="match status" value="1"/>
</dbReference>
<gene>
    <name evidence="13" type="ORF">JHE00_00755</name>
</gene>
<dbReference type="SMART" id="SM00065">
    <property type="entry name" value="GAF"/>
    <property type="match status" value="2"/>
</dbReference>
<feature type="domain" description="GAF" evidence="11">
    <location>
        <begin position="229"/>
        <end position="376"/>
    </location>
</feature>
<dbReference type="GO" id="GO:0070026">
    <property type="term" value="F:nitric oxide binding"/>
    <property type="evidence" value="ECO:0007669"/>
    <property type="project" value="UniProtKB-ARBA"/>
</dbReference>
<dbReference type="InterPro" id="IPR011712">
    <property type="entry name" value="Sig_transdc_His_kin_sub3_dim/P"/>
</dbReference>
<dbReference type="Pfam" id="PF02518">
    <property type="entry name" value="HATPase_c"/>
    <property type="match status" value="1"/>
</dbReference>
<evidence type="ECO:0000256" key="4">
    <source>
        <dbReference type="ARBA" id="ARBA00022553"/>
    </source>
</evidence>
<evidence type="ECO:0000259" key="11">
    <source>
        <dbReference type="SMART" id="SM00065"/>
    </source>
</evidence>
<dbReference type="GO" id="GO:0016020">
    <property type="term" value="C:membrane"/>
    <property type="evidence" value="ECO:0007669"/>
    <property type="project" value="InterPro"/>
</dbReference>
<dbReference type="Gene3D" id="1.20.5.1930">
    <property type="match status" value="1"/>
</dbReference>
<evidence type="ECO:0000256" key="5">
    <source>
        <dbReference type="ARBA" id="ARBA00022679"/>
    </source>
</evidence>
<keyword evidence="4" id="KW-0597">Phosphoprotein</keyword>
<evidence type="ECO:0000256" key="8">
    <source>
        <dbReference type="ARBA" id="ARBA00022842"/>
    </source>
</evidence>
<protein>
    <submittedName>
        <fullName evidence="13">GAF domain-containing protein</fullName>
    </submittedName>
</protein>
<evidence type="ECO:0000256" key="10">
    <source>
        <dbReference type="ARBA" id="ARBA00023012"/>
    </source>
</evidence>
<keyword evidence="14" id="KW-1185">Reference proteome</keyword>
<evidence type="ECO:0000256" key="6">
    <source>
        <dbReference type="ARBA" id="ARBA00022723"/>
    </source>
</evidence>
<keyword evidence="3" id="KW-0963">Cytoplasm</keyword>
<keyword evidence="9" id="KW-0408">Iron</keyword>
<keyword evidence="6" id="KW-0479">Metal-binding</keyword>
<dbReference type="SUPFAM" id="SSF55874">
    <property type="entry name" value="ATPase domain of HSP90 chaperone/DNA topoisomerase II/histidine kinase"/>
    <property type="match status" value="1"/>
</dbReference>
<dbReference type="InterPro" id="IPR029016">
    <property type="entry name" value="GAF-like_dom_sf"/>
</dbReference>
<evidence type="ECO:0000256" key="1">
    <source>
        <dbReference type="ARBA" id="ARBA00001946"/>
    </source>
</evidence>
<evidence type="ECO:0000313" key="13">
    <source>
        <dbReference type="EMBL" id="MBK1782835.1"/>
    </source>
</evidence>
<keyword evidence="10" id="KW-0902">Two-component regulatory system</keyword>
<sequence>MPRDPTPSEDHGRKPEASALAGLRLDELLHEVQERLAEIVKTRDRLQGLLDAVLAVATGLELDSTLQRIVQAAVDLVDAQYGALGVLSDDGGLSEFVYVGIDEPTRAEMGHLPEGRGLLGVLIDDPRPVRVADLSKHQASVGFPRNHPPMHSFLGVPVRVRDKVFGNLYLTEKRDGAEFTADDEVVLQALAAAAGVAVDNARLFEKSRMRERWLGAVAEINGELLGGASVDATLALVVRRVRELAGAEDAFLLLPGDESLDVVSVSVVSGQRAQELAGLAVDTSGDSTIARILREGDPRILTDLSSALTEPRVASSGFGPAVAVPLSSAAGAGGLLLVARSKGASAFVAEQLPMLASLADQAAVALEFADKLRNQRLLDLLADRDRIAQDLHDHVIQRLFATGMSLQGTLRRIGDEYARGRVQHSVEQLDRTVREIRTSIFDLHTTVADKPTSLRRRLLDVAADLTADSVVSPSMRISGAVDTFVPPQVGEHAEAVLREALSNALRHSGGDDVSVAVDANSEELSIEVLDNGVGIPPGGKRSGLDNLEQRARQCGGSAVISGRGGGRESGTKVLWRAPLR</sequence>
<reference evidence="13" key="1">
    <citation type="submission" date="2020-12" db="EMBL/GenBank/DDBJ databases">
        <title>Prauserella sp. ASG 168, a novel actinomycete isolated from cave rock.</title>
        <authorList>
            <person name="Suriyachadkun C."/>
        </authorList>
    </citation>
    <scope>NUCLEOTIDE SEQUENCE</scope>
    <source>
        <strain evidence="13">ASG 168</strain>
    </source>
</reference>
<dbReference type="Gene3D" id="3.30.565.10">
    <property type="entry name" value="Histidine kinase-like ATPase, C-terminal domain"/>
    <property type="match status" value="1"/>
</dbReference>
<accession>A0A934QMK4</accession>
<name>A0A934QMK4_9PSEU</name>
<feature type="domain" description="Histidine kinase/HSP90-like ATPase" evidence="12">
    <location>
        <begin position="488"/>
        <end position="580"/>
    </location>
</feature>
<dbReference type="GO" id="GO:0019825">
    <property type="term" value="F:oxygen binding"/>
    <property type="evidence" value="ECO:0007669"/>
    <property type="project" value="UniProtKB-ARBA"/>
</dbReference>